<proteinExistence type="predicted"/>
<evidence type="ECO:0000256" key="1">
    <source>
        <dbReference type="SAM" id="SignalP"/>
    </source>
</evidence>
<dbReference type="EMBL" id="JMKI01000002">
    <property type="protein sequence ID" value="KEJ93584.1"/>
    <property type="molecule type" value="Genomic_DNA"/>
</dbReference>
<dbReference type="Proteomes" id="UP000027665">
    <property type="component" value="Unassembled WGS sequence"/>
</dbReference>
<comment type="caution">
    <text evidence="3">The sequence shown here is derived from an EMBL/GenBank/DDBJ whole genome shotgun (WGS) entry which is preliminary data.</text>
</comment>
<protein>
    <submittedName>
        <fullName evidence="3">Flavodoxin</fullName>
    </submittedName>
</protein>
<dbReference type="OrthoDB" id="9798454at2"/>
<dbReference type="eggNOG" id="COG0716">
    <property type="taxonomic scope" value="Bacteria"/>
</dbReference>
<keyword evidence="4" id="KW-1185">Reference proteome</keyword>
<dbReference type="InterPro" id="IPR008254">
    <property type="entry name" value="Flavodoxin/NO_synth"/>
</dbReference>
<dbReference type="PANTHER" id="PTHR39201:SF1">
    <property type="entry name" value="FLAVODOXIN-LIKE DOMAIN-CONTAINING PROTEIN"/>
    <property type="match status" value="1"/>
</dbReference>
<dbReference type="AlphaFoldDB" id="A0A073IUZ5"/>
<dbReference type="SUPFAM" id="SSF52218">
    <property type="entry name" value="Flavoproteins"/>
    <property type="match status" value="1"/>
</dbReference>
<dbReference type="NCBIfam" id="NF005501">
    <property type="entry name" value="PRK07116.1"/>
    <property type="match status" value="1"/>
</dbReference>
<sequence>MKMKKLVAYFSAGGSTKAVAQKLAAAAGADIFEIKPAVPYTAADLNWMDKNSRATVEANDKSSRPAMAEKLAGAADYEAIFLGFPIWWYTAPAIIKTFLESCDLSGKKIILFATSGGSGFGKTADDLKACCPASARVVAGKLLNGASEKDIAAFAKNAEAL</sequence>
<reference evidence="3 4" key="1">
    <citation type="submission" date="2014-04" db="EMBL/GenBank/DDBJ databases">
        <title>Draft Genome Sequence of Synergistes jonesii.</title>
        <authorList>
            <person name="Coil D.A."/>
            <person name="Eisen J.A."/>
            <person name="Holland-Moritz H.E."/>
        </authorList>
    </citation>
    <scope>NUCLEOTIDE SEQUENCE [LARGE SCALE GENOMIC DNA]</scope>
    <source>
        <strain evidence="3 4">78-1</strain>
    </source>
</reference>
<feature type="signal peptide" evidence="1">
    <location>
        <begin position="1"/>
        <end position="20"/>
    </location>
</feature>
<dbReference type="InterPro" id="IPR029039">
    <property type="entry name" value="Flavoprotein-like_sf"/>
</dbReference>
<feature type="domain" description="Flavodoxin-like" evidence="2">
    <location>
        <begin position="4"/>
        <end position="154"/>
    </location>
</feature>
<organism evidence="3 4">
    <name type="scientific">Synergistes jonesii</name>
    <dbReference type="NCBI Taxonomy" id="2754"/>
    <lineage>
        <taxon>Bacteria</taxon>
        <taxon>Thermotogati</taxon>
        <taxon>Synergistota</taxon>
        <taxon>Synergistia</taxon>
        <taxon>Synergistales</taxon>
        <taxon>Synergistaceae</taxon>
        <taxon>Synergistes</taxon>
    </lineage>
</organism>
<evidence type="ECO:0000313" key="4">
    <source>
        <dbReference type="Proteomes" id="UP000027665"/>
    </source>
</evidence>
<feature type="chain" id="PRO_5001689975" evidence="1">
    <location>
        <begin position="21"/>
        <end position="161"/>
    </location>
</feature>
<dbReference type="STRING" id="2754.EH55_02090"/>
<keyword evidence="1" id="KW-0732">Signal</keyword>
<dbReference type="Gene3D" id="3.40.50.360">
    <property type="match status" value="1"/>
</dbReference>
<name>A0A073IUZ5_9BACT</name>
<dbReference type="PATRIC" id="fig|2754.20.peg.379"/>
<dbReference type="GO" id="GO:0010181">
    <property type="term" value="F:FMN binding"/>
    <property type="evidence" value="ECO:0007669"/>
    <property type="project" value="InterPro"/>
</dbReference>
<dbReference type="Pfam" id="PF12682">
    <property type="entry name" value="Flavodoxin_4"/>
    <property type="match status" value="1"/>
</dbReference>
<dbReference type="PANTHER" id="PTHR39201">
    <property type="entry name" value="EXPORTED PROTEIN-RELATED"/>
    <property type="match status" value="1"/>
</dbReference>
<gene>
    <name evidence="3" type="ORF">EH55_02090</name>
</gene>
<accession>A0A073IUZ5</accession>
<evidence type="ECO:0000259" key="2">
    <source>
        <dbReference type="Pfam" id="PF12682"/>
    </source>
</evidence>
<evidence type="ECO:0000313" key="3">
    <source>
        <dbReference type="EMBL" id="KEJ93584.1"/>
    </source>
</evidence>